<evidence type="ECO:0000313" key="2">
    <source>
        <dbReference type="Proteomes" id="UP000287651"/>
    </source>
</evidence>
<evidence type="ECO:0000313" key="1">
    <source>
        <dbReference type="EMBL" id="RRT37453.1"/>
    </source>
</evidence>
<protein>
    <submittedName>
        <fullName evidence="1">Uncharacterized protein</fullName>
    </submittedName>
</protein>
<proteinExistence type="predicted"/>
<name>A0A426XD92_ENSVE</name>
<comment type="caution">
    <text evidence="1">The sequence shown here is derived from an EMBL/GenBank/DDBJ whole genome shotgun (WGS) entry which is preliminary data.</text>
</comment>
<gene>
    <name evidence="1" type="ORF">B296_00050001</name>
</gene>
<dbReference type="Proteomes" id="UP000287651">
    <property type="component" value="Unassembled WGS sequence"/>
</dbReference>
<sequence length="176" mass="18303">MSDGGTIGKQGMVGGEDKKAGVLTLKVNSGEEATLDLTGKKDWAVGEIAVEGGQCEETVQLTMARPSTWVVGHGQALYKGGRLQRRPRHMGQAAVGWCRQGVAPIAKAAASRGSDTGHRGGDAVRAQRNRETTFLGLEFHAGGAGDEGGPDLSQETFFCSSICQGKVSSLHGLSHG</sequence>
<dbReference type="AlphaFoldDB" id="A0A426XD92"/>
<reference evidence="1 2" key="1">
    <citation type="journal article" date="2014" name="Agronomy (Basel)">
        <title>A Draft Genome Sequence for Ensete ventricosum, the Drought-Tolerant Tree Against Hunger.</title>
        <authorList>
            <person name="Harrison J."/>
            <person name="Moore K.A."/>
            <person name="Paszkiewicz K."/>
            <person name="Jones T."/>
            <person name="Grant M."/>
            <person name="Ambacheew D."/>
            <person name="Muzemil S."/>
            <person name="Studholme D.J."/>
        </authorList>
    </citation>
    <scope>NUCLEOTIDE SEQUENCE [LARGE SCALE GENOMIC DNA]</scope>
</reference>
<organism evidence="1 2">
    <name type="scientific">Ensete ventricosum</name>
    <name type="common">Abyssinian banana</name>
    <name type="synonym">Musa ensete</name>
    <dbReference type="NCBI Taxonomy" id="4639"/>
    <lineage>
        <taxon>Eukaryota</taxon>
        <taxon>Viridiplantae</taxon>
        <taxon>Streptophyta</taxon>
        <taxon>Embryophyta</taxon>
        <taxon>Tracheophyta</taxon>
        <taxon>Spermatophyta</taxon>
        <taxon>Magnoliopsida</taxon>
        <taxon>Liliopsida</taxon>
        <taxon>Zingiberales</taxon>
        <taxon>Musaceae</taxon>
        <taxon>Ensete</taxon>
    </lineage>
</organism>
<dbReference type="EMBL" id="AMZH03022275">
    <property type="protein sequence ID" value="RRT37453.1"/>
    <property type="molecule type" value="Genomic_DNA"/>
</dbReference>
<accession>A0A426XD92</accession>